<protein>
    <submittedName>
        <fullName evidence="1">Uncharacterized protein</fullName>
    </submittedName>
</protein>
<proteinExistence type="predicted"/>
<sequence length="78" mass="8814">MEPDALRPLRLPLTQSSFPQGFIPSGVPSFRGSFPSEFLPSGVPSFIVTTLRDIRKENELKTRDECRCQRDEDNSSTK</sequence>
<keyword evidence="2" id="KW-1185">Reference proteome</keyword>
<comment type="caution">
    <text evidence="1">The sequence shown here is derived from an EMBL/GenBank/DDBJ whole genome shotgun (WGS) entry which is preliminary data.</text>
</comment>
<name>A0A4Z2G5G7_9TELE</name>
<evidence type="ECO:0000313" key="1">
    <source>
        <dbReference type="EMBL" id="TNN48827.1"/>
    </source>
</evidence>
<dbReference type="EMBL" id="SRLO01000681">
    <property type="protein sequence ID" value="TNN48827.1"/>
    <property type="molecule type" value="Genomic_DNA"/>
</dbReference>
<dbReference type="AlphaFoldDB" id="A0A4Z2G5G7"/>
<evidence type="ECO:0000313" key="2">
    <source>
        <dbReference type="Proteomes" id="UP000314294"/>
    </source>
</evidence>
<organism evidence="1 2">
    <name type="scientific">Liparis tanakae</name>
    <name type="common">Tanaka's snailfish</name>
    <dbReference type="NCBI Taxonomy" id="230148"/>
    <lineage>
        <taxon>Eukaryota</taxon>
        <taxon>Metazoa</taxon>
        <taxon>Chordata</taxon>
        <taxon>Craniata</taxon>
        <taxon>Vertebrata</taxon>
        <taxon>Euteleostomi</taxon>
        <taxon>Actinopterygii</taxon>
        <taxon>Neopterygii</taxon>
        <taxon>Teleostei</taxon>
        <taxon>Neoteleostei</taxon>
        <taxon>Acanthomorphata</taxon>
        <taxon>Eupercaria</taxon>
        <taxon>Perciformes</taxon>
        <taxon>Cottioidei</taxon>
        <taxon>Cottales</taxon>
        <taxon>Liparidae</taxon>
        <taxon>Liparis</taxon>
    </lineage>
</organism>
<reference evidence="1 2" key="1">
    <citation type="submission" date="2019-03" db="EMBL/GenBank/DDBJ databases">
        <title>First draft genome of Liparis tanakae, snailfish: a comprehensive survey of snailfish specific genes.</title>
        <authorList>
            <person name="Kim W."/>
            <person name="Song I."/>
            <person name="Jeong J.-H."/>
            <person name="Kim D."/>
            <person name="Kim S."/>
            <person name="Ryu S."/>
            <person name="Song J.Y."/>
            <person name="Lee S.K."/>
        </authorList>
    </citation>
    <scope>NUCLEOTIDE SEQUENCE [LARGE SCALE GENOMIC DNA]</scope>
    <source>
        <tissue evidence="1">Muscle</tissue>
    </source>
</reference>
<gene>
    <name evidence="1" type="ORF">EYF80_041002</name>
</gene>
<accession>A0A4Z2G5G7</accession>
<dbReference type="Proteomes" id="UP000314294">
    <property type="component" value="Unassembled WGS sequence"/>
</dbReference>